<gene>
    <name evidence="1" type="ORF">QR685DRAFT_521663</name>
</gene>
<accession>A0ABR3DI33</accession>
<reference evidence="1 2" key="1">
    <citation type="submission" date="2023-09" db="EMBL/GenBank/DDBJ databases">
        <title>Multi-omics analysis of a traditional fermented food reveals byproduct-associated fungal strains for waste-to-food upcycling.</title>
        <authorList>
            <consortium name="Lawrence Berkeley National Laboratory"/>
            <person name="Rekdal V.M."/>
            <person name="Villalobos-Escobedo J.M."/>
            <person name="Rodriguez-Valeron N."/>
            <person name="Garcia M.O."/>
            <person name="Vasquez D.P."/>
            <person name="Damayanti I."/>
            <person name="Sorensen P.M."/>
            <person name="Baidoo E.E."/>
            <person name="De Carvalho A.C."/>
            <person name="Riley R."/>
            <person name="Lipzen A."/>
            <person name="He G."/>
            <person name="Yan M."/>
            <person name="Haridas S."/>
            <person name="Daum C."/>
            <person name="Yoshinaga Y."/>
            <person name="Ng V."/>
            <person name="Grigoriev I.V."/>
            <person name="Munk R."/>
            <person name="Nuraida L."/>
            <person name="Wijaya C.H."/>
            <person name="Morales P.-C."/>
            <person name="Keasling J.D."/>
        </authorList>
    </citation>
    <scope>NUCLEOTIDE SEQUENCE [LARGE SCALE GENOMIC DNA]</scope>
    <source>
        <strain evidence="1 2">FGSC 2613</strain>
    </source>
</reference>
<organism evidence="1 2">
    <name type="scientific">Neurospora intermedia</name>
    <dbReference type="NCBI Taxonomy" id="5142"/>
    <lineage>
        <taxon>Eukaryota</taxon>
        <taxon>Fungi</taxon>
        <taxon>Dikarya</taxon>
        <taxon>Ascomycota</taxon>
        <taxon>Pezizomycotina</taxon>
        <taxon>Sordariomycetes</taxon>
        <taxon>Sordariomycetidae</taxon>
        <taxon>Sordariales</taxon>
        <taxon>Sordariaceae</taxon>
        <taxon>Neurospora</taxon>
    </lineage>
</organism>
<dbReference type="EMBL" id="JAVLET010000003">
    <property type="protein sequence ID" value="KAL0472315.1"/>
    <property type="molecule type" value="Genomic_DNA"/>
</dbReference>
<protein>
    <submittedName>
        <fullName evidence="1">Uncharacterized protein</fullName>
    </submittedName>
</protein>
<dbReference type="Proteomes" id="UP001451303">
    <property type="component" value="Unassembled WGS sequence"/>
</dbReference>
<name>A0ABR3DI33_NEUIN</name>
<proteinExistence type="predicted"/>
<sequence>MQPTEEIMMQAGLLGDDDSRIVQQRGMTRPDIPAYKLDDVFEAFVDYSRGREHSITIREKERARGFRKMEEYLRSTVVVMWQSGELPVCCGRLGMRHRTRVIVDSAGVSRSAKNRMTV</sequence>
<evidence type="ECO:0000313" key="1">
    <source>
        <dbReference type="EMBL" id="KAL0472315.1"/>
    </source>
</evidence>
<evidence type="ECO:0000313" key="2">
    <source>
        <dbReference type="Proteomes" id="UP001451303"/>
    </source>
</evidence>
<keyword evidence="2" id="KW-1185">Reference proteome</keyword>
<comment type="caution">
    <text evidence="1">The sequence shown here is derived from an EMBL/GenBank/DDBJ whole genome shotgun (WGS) entry which is preliminary data.</text>
</comment>